<dbReference type="AlphaFoldDB" id="A0A0M3KB32"/>
<proteinExistence type="inferred from homology"/>
<evidence type="ECO:0000256" key="12">
    <source>
        <dbReference type="SAM" id="Phobius"/>
    </source>
</evidence>
<keyword evidence="6 12" id="KW-1133">Transmembrane helix</keyword>
<keyword evidence="9 12" id="KW-0472">Membrane</keyword>
<evidence type="ECO:0000256" key="6">
    <source>
        <dbReference type="ARBA" id="ARBA00022989"/>
    </source>
</evidence>
<evidence type="ECO:0000313" key="14">
    <source>
        <dbReference type="Proteomes" id="UP000267096"/>
    </source>
</evidence>
<dbReference type="InterPro" id="IPR001734">
    <property type="entry name" value="Na/solute_symporter"/>
</dbReference>
<dbReference type="PANTHER" id="PTHR42985">
    <property type="entry name" value="SODIUM-COUPLED MONOCARBOXYLATE TRANSPORTER"/>
    <property type="match status" value="1"/>
</dbReference>
<name>A0A0M3KB32_ANISI</name>
<evidence type="ECO:0000256" key="5">
    <source>
        <dbReference type="ARBA" id="ARBA00022692"/>
    </source>
</evidence>
<feature type="transmembrane region" description="Helical" evidence="12">
    <location>
        <begin position="133"/>
        <end position="157"/>
    </location>
</feature>
<evidence type="ECO:0000313" key="15">
    <source>
        <dbReference type="WBParaSite" id="ASIM_0001817801-mRNA-1"/>
    </source>
</evidence>
<evidence type="ECO:0000256" key="8">
    <source>
        <dbReference type="ARBA" id="ARBA00023065"/>
    </source>
</evidence>
<dbReference type="Gene3D" id="1.20.1730.10">
    <property type="entry name" value="Sodium/glucose cotransporter"/>
    <property type="match status" value="1"/>
</dbReference>
<dbReference type="InterPro" id="IPR051163">
    <property type="entry name" value="Sodium:Solute_Symporter_SSF"/>
</dbReference>
<dbReference type="GO" id="GO:0005886">
    <property type="term" value="C:plasma membrane"/>
    <property type="evidence" value="ECO:0007669"/>
    <property type="project" value="UniProtKB-SubCell"/>
</dbReference>
<feature type="transmembrane region" description="Helical" evidence="12">
    <location>
        <begin position="221"/>
        <end position="242"/>
    </location>
</feature>
<reference evidence="15" key="1">
    <citation type="submission" date="2017-02" db="UniProtKB">
        <authorList>
            <consortium name="WormBaseParasite"/>
        </authorList>
    </citation>
    <scope>IDENTIFICATION</scope>
</reference>
<evidence type="ECO:0000256" key="1">
    <source>
        <dbReference type="ARBA" id="ARBA00004651"/>
    </source>
</evidence>
<comment type="similarity">
    <text evidence="2 11">Belongs to the sodium:solute symporter (SSF) (TC 2.A.21) family.</text>
</comment>
<feature type="transmembrane region" description="Helical" evidence="12">
    <location>
        <begin position="329"/>
        <end position="353"/>
    </location>
</feature>
<organism evidence="15">
    <name type="scientific">Anisakis simplex</name>
    <name type="common">Herring worm</name>
    <dbReference type="NCBI Taxonomy" id="6269"/>
    <lineage>
        <taxon>Eukaryota</taxon>
        <taxon>Metazoa</taxon>
        <taxon>Ecdysozoa</taxon>
        <taxon>Nematoda</taxon>
        <taxon>Chromadorea</taxon>
        <taxon>Rhabditida</taxon>
        <taxon>Spirurina</taxon>
        <taxon>Ascaridomorpha</taxon>
        <taxon>Ascaridoidea</taxon>
        <taxon>Anisakidae</taxon>
        <taxon>Anisakis</taxon>
        <taxon>Anisakis simplex complex</taxon>
    </lineage>
</organism>
<gene>
    <name evidence="13" type="ORF">ASIM_LOCUS17580</name>
</gene>
<feature type="transmembrane region" description="Helical" evidence="12">
    <location>
        <begin position="249"/>
        <end position="271"/>
    </location>
</feature>
<evidence type="ECO:0000256" key="2">
    <source>
        <dbReference type="ARBA" id="ARBA00006434"/>
    </source>
</evidence>
<dbReference type="GO" id="GO:0006814">
    <property type="term" value="P:sodium ion transport"/>
    <property type="evidence" value="ECO:0007669"/>
    <property type="project" value="UniProtKB-KW"/>
</dbReference>
<evidence type="ECO:0000256" key="10">
    <source>
        <dbReference type="ARBA" id="ARBA00023201"/>
    </source>
</evidence>
<keyword evidence="5 12" id="KW-0812">Transmembrane</keyword>
<keyword evidence="14" id="KW-1185">Reference proteome</keyword>
<accession>A0A0M3KB32</accession>
<keyword evidence="8" id="KW-0406">Ion transport</keyword>
<keyword evidence="10" id="KW-0739">Sodium transport</keyword>
<evidence type="ECO:0000256" key="9">
    <source>
        <dbReference type="ARBA" id="ARBA00023136"/>
    </source>
</evidence>
<dbReference type="GO" id="GO:0015293">
    <property type="term" value="F:symporter activity"/>
    <property type="evidence" value="ECO:0007669"/>
    <property type="project" value="TreeGrafter"/>
</dbReference>
<keyword evidence="7" id="KW-0915">Sodium</keyword>
<sequence>MYVGLFTLIIKGTIEVGGISKVFETSYETGRLTKAMARFSPTPFQYQSVWIMLFGTFMDWMSYYGLNQMALQRYCSMPSLKNARIVMAMTVPAFTLIGWMCCYIGLLMLTYFSGCDPLLTGEVSTKDEMNVLMATRILSFLPGFQGLFLSSLFSSTLSTVSSGMNSMTAVIYEDFIKGSTHRAIKDRNSTCVNRMITLVIGILTTALAFACQVLGGTFNAATSTLGATAGPLAGVFCLGIFFPKANKYGAFIGLACSILLTVTCSTSYNIVRQYDDYMYPLPTERSPTCSNLSMSKNPYLNLNNSETFHDRSDLHFGRSGTLIFSQVSVFLYAAIGVCSVFVIGAIASLLLPYNADPAKRRMAYACTYKGLKVPFRRVNRSTNYKVNLDQIKPLDKS</sequence>
<evidence type="ECO:0000313" key="13">
    <source>
        <dbReference type="EMBL" id="VDK60738.1"/>
    </source>
</evidence>
<dbReference type="Proteomes" id="UP000267096">
    <property type="component" value="Unassembled WGS sequence"/>
</dbReference>
<dbReference type="PANTHER" id="PTHR42985:SF40">
    <property type="entry name" value="LD47995P-RELATED"/>
    <property type="match status" value="1"/>
</dbReference>
<evidence type="ECO:0000256" key="3">
    <source>
        <dbReference type="ARBA" id="ARBA00022448"/>
    </source>
</evidence>
<evidence type="ECO:0000256" key="11">
    <source>
        <dbReference type="RuleBase" id="RU362091"/>
    </source>
</evidence>
<dbReference type="OrthoDB" id="6132759at2759"/>
<dbReference type="EMBL" id="UYRR01034296">
    <property type="protein sequence ID" value="VDK60738.1"/>
    <property type="molecule type" value="Genomic_DNA"/>
</dbReference>
<feature type="transmembrane region" description="Helical" evidence="12">
    <location>
        <begin position="86"/>
        <end position="113"/>
    </location>
</feature>
<feature type="transmembrane region" description="Helical" evidence="12">
    <location>
        <begin position="48"/>
        <end position="66"/>
    </location>
</feature>
<dbReference type="InterPro" id="IPR038377">
    <property type="entry name" value="Na/Glc_symporter_sf"/>
</dbReference>
<feature type="transmembrane region" description="Helical" evidence="12">
    <location>
        <begin position="195"/>
        <end position="215"/>
    </location>
</feature>
<keyword evidence="4" id="KW-1003">Cell membrane</keyword>
<evidence type="ECO:0000256" key="7">
    <source>
        <dbReference type="ARBA" id="ARBA00023053"/>
    </source>
</evidence>
<evidence type="ECO:0000256" key="4">
    <source>
        <dbReference type="ARBA" id="ARBA00022475"/>
    </source>
</evidence>
<dbReference type="WBParaSite" id="ASIM_0001817801-mRNA-1">
    <property type="protein sequence ID" value="ASIM_0001817801-mRNA-1"/>
    <property type="gene ID" value="ASIM_0001817801"/>
</dbReference>
<dbReference type="Pfam" id="PF00474">
    <property type="entry name" value="SSF"/>
    <property type="match status" value="1"/>
</dbReference>
<dbReference type="PROSITE" id="PS50283">
    <property type="entry name" value="NA_SOLUT_SYMP_3"/>
    <property type="match status" value="1"/>
</dbReference>
<reference evidence="13 14" key="2">
    <citation type="submission" date="2018-11" db="EMBL/GenBank/DDBJ databases">
        <authorList>
            <consortium name="Pathogen Informatics"/>
        </authorList>
    </citation>
    <scope>NUCLEOTIDE SEQUENCE [LARGE SCALE GENOMIC DNA]</scope>
</reference>
<comment type="subcellular location">
    <subcellularLocation>
        <location evidence="1">Cell membrane</location>
        <topology evidence="1">Multi-pass membrane protein</topology>
    </subcellularLocation>
</comment>
<keyword evidence="3" id="KW-0813">Transport</keyword>
<protein>
    <submittedName>
        <fullName evidence="15">Sodium-dependent multivitamin transporter (inferred by orthology to a human protein)</fullName>
    </submittedName>
</protein>